<evidence type="ECO:0000313" key="2">
    <source>
        <dbReference type="EMBL" id="UGS33739.1"/>
    </source>
</evidence>
<dbReference type="KEGG" id="sbae:DSM104329_00104"/>
<dbReference type="Pfam" id="PF01584">
    <property type="entry name" value="CheW"/>
    <property type="match status" value="1"/>
</dbReference>
<dbReference type="EMBL" id="CP087164">
    <property type="protein sequence ID" value="UGS33739.1"/>
    <property type="molecule type" value="Genomic_DNA"/>
</dbReference>
<keyword evidence="3" id="KW-1185">Reference proteome</keyword>
<dbReference type="GO" id="GO:0005829">
    <property type="term" value="C:cytosol"/>
    <property type="evidence" value="ECO:0007669"/>
    <property type="project" value="TreeGrafter"/>
</dbReference>
<dbReference type="PROSITE" id="PS50851">
    <property type="entry name" value="CHEW"/>
    <property type="match status" value="1"/>
</dbReference>
<dbReference type="Gene3D" id="2.40.50.180">
    <property type="entry name" value="CheA-289, Domain 4"/>
    <property type="match status" value="1"/>
</dbReference>
<evidence type="ECO:0000313" key="3">
    <source>
        <dbReference type="Proteomes" id="UP001162834"/>
    </source>
</evidence>
<dbReference type="InterPro" id="IPR036061">
    <property type="entry name" value="CheW-like_dom_sf"/>
</dbReference>
<dbReference type="RefSeq" id="WP_259313433.1">
    <property type="nucleotide sequence ID" value="NZ_CP087164.1"/>
</dbReference>
<dbReference type="PANTHER" id="PTHR22617:SF23">
    <property type="entry name" value="CHEMOTAXIS PROTEIN CHEW"/>
    <property type="match status" value="1"/>
</dbReference>
<dbReference type="InterPro" id="IPR039315">
    <property type="entry name" value="CheW"/>
</dbReference>
<proteinExistence type="predicted"/>
<dbReference type="AlphaFoldDB" id="A0A9E6XS25"/>
<accession>A0A9E6XS25</accession>
<protein>
    <submittedName>
        <fullName evidence="2">Chemotaxis protein CheW</fullName>
    </submittedName>
</protein>
<name>A0A9E6XS25_9ACTN</name>
<dbReference type="Gene3D" id="2.30.30.40">
    <property type="entry name" value="SH3 Domains"/>
    <property type="match status" value="1"/>
</dbReference>
<dbReference type="GO" id="GO:0007165">
    <property type="term" value="P:signal transduction"/>
    <property type="evidence" value="ECO:0007669"/>
    <property type="project" value="InterPro"/>
</dbReference>
<gene>
    <name evidence="2" type="primary">cheW</name>
    <name evidence="2" type="ORF">DSM104329_00104</name>
</gene>
<dbReference type="SMART" id="SM00260">
    <property type="entry name" value="CheW"/>
    <property type="match status" value="1"/>
</dbReference>
<feature type="domain" description="CheW-like" evidence="1">
    <location>
        <begin position="6"/>
        <end position="141"/>
    </location>
</feature>
<dbReference type="PANTHER" id="PTHR22617">
    <property type="entry name" value="CHEMOTAXIS SENSOR HISTIDINE KINASE-RELATED"/>
    <property type="match status" value="1"/>
</dbReference>
<dbReference type="SUPFAM" id="SSF50341">
    <property type="entry name" value="CheW-like"/>
    <property type="match status" value="1"/>
</dbReference>
<dbReference type="Proteomes" id="UP001162834">
    <property type="component" value="Chromosome"/>
</dbReference>
<evidence type="ECO:0000259" key="1">
    <source>
        <dbReference type="PROSITE" id="PS50851"/>
    </source>
</evidence>
<dbReference type="GO" id="GO:0006935">
    <property type="term" value="P:chemotaxis"/>
    <property type="evidence" value="ECO:0007669"/>
    <property type="project" value="InterPro"/>
</dbReference>
<organism evidence="2 3">
    <name type="scientific">Capillimicrobium parvum</name>
    <dbReference type="NCBI Taxonomy" id="2884022"/>
    <lineage>
        <taxon>Bacteria</taxon>
        <taxon>Bacillati</taxon>
        <taxon>Actinomycetota</taxon>
        <taxon>Thermoleophilia</taxon>
        <taxon>Solirubrobacterales</taxon>
        <taxon>Capillimicrobiaceae</taxon>
        <taxon>Capillimicrobium</taxon>
    </lineage>
</organism>
<sequence>MSTESDRQLVVFSLGDEEYALPITQVHEIIRWTEPRSVASDEAWVRGVISLRGKIVPVYDLAARLGLPSERPEHAKIVIVETASDMAGVIVDDVEEVLTVDVDALDTVPAAGDPAIEAIAKIDQRLVVLLDPVGLFGGGVPDTELVAETV</sequence>
<dbReference type="InterPro" id="IPR002545">
    <property type="entry name" value="CheW-lke_dom"/>
</dbReference>
<reference evidence="2" key="1">
    <citation type="journal article" date="2022" name="Int. J. Syst. Evol. Microbiol.">
        <title>Pseudomonas aegrilactucae sp. nov. and Pseudomonas morbosilactucae sp. nov., pathogens causing bacterial rot of lettuce in Japan.</title>
        <authorList>
            <person name="Sawada H."/>
            <person name="Fujikawa T."/>
            <person name="Satou M."/>
        </authorList>
    </citation>
    <scope>NUCLEOTIDE SEQUENCE</scope>
    <source>
        <strain evidence="2">0166_1</strain>
    </source>
</reference>